<evidence type="ECO:0000313" key="1">
    <source>
        <dbReference type="EMBL" id="SEB12287.1"/>
    </source>
</evidence>
<sequence length="250" mass="29383">MDAKGQFGLTYTEDFRIACEVNYFKQKEVLQYFINRVSFYAFNGGEMEAAALWATQILLDCKNLIGGEVIPLTNRKVKRIAIKYIFLLNDLNENTYLSTVDKMKESFCIMQEWEAEMLPLVDYPRTFYLNEEIFLVLTFDFNLICRMNGLQPQQVLQYFIDQISVARQRALNLIDFAGTNSCMSLFSIMQLSRSMKQKKLPAQKEIEAWFTQQLLALDETLRDEPDIDSRVATYRELYAEWCHTLRRNLE</sequence>
<proteinExistence type="predicted"/>
<accession>A0A1H4GRZ2</accession>
<dbReference type="EMBL" id="FNRA01000011">
    <property type="protein sequence ID" value="SEB12287.1"/>
    <property type="molecule type" value="Genomic_DNA"/>
</dbReference>
<organism evidence="1 2">
    <name type="scientific">Pedobacter hartonius</name>
    <dbReference type="NCBI Taxonomy" id="425514"/>
    <lineage>
        <taxon>Bacteria</taxon>
        <taxon>Pseudomonadati</taxon>
        <taxon>Bacteroidota</taxon>
        <taxon>Sphingobacteriia</taxon>
        <taxon>Sphingobacteriales</taxon>
        <taxon>Sphingobacteriaceae</taxon>
        <taxon>Pedobacter</taxon>
    </lineage>
</organism>
<dbReference type="OrthoDB" id="748379at2"/>
<dbReference type="RefSeq" id="WP_090559033.1">
    <property type="nucleotide sequence ID" value="NZ_FNRA01000011.1"/>
</dbReference>
<keyword evidence="2" id="KW-1185">Reference proteome</keyword>
<gene>
    <name evidence="1" type="ORF">SAMN05443550_11154</name>
</gene>
<name>A0A1H4GRZ2_9SPHI</name>
<reference evidence="1 2" key="1">
    <citation type="submission" date="2016-10" db="EMBL/GenBank/DDBJ databases">
        <authorList>
            <person name="de Groot N.N."/>
        </authorList>
    </citation>
    <scope>NUCLEOTIDE SEQUENCE [LARGE SCALE GENOMIC DNA]</scope>
    <source>
        <strain evidence="1 2">DSM 19033</strain>
    </source>
</reference>
<protein>
    <submittedName>
        <fullName evidence="1">Uncharacterized protein</fullName>
    </submittedName>
</protein>
<dbReference type="AlphaFoldDB" id="A0A1H4GRZ2"/>
<dbReference type="Proteomes" id="UP000198850">
    <property type="component" value="Unassembled WGS sequence"/>
</dbReference>
<evidence type="ECO:0000313" key="2">
    <source>
        <dbReference type="Proteomes" id="UP000198850"/>
    </source>
</evidence>